<reference evidence="1 2" key="1">
    <citation type="submission" date="2019-04" db="EMBL/GenBank/DDBJ databases">
        <title>Niastella caeni sp. nov., isolated from activated sludge.</title>
        <authorList>
            <person name="Sheng M."/>
        </authorList>
    </citation>
    <scope>NUCLEOTIDE SEQUENCE [LARGE SCALE GENOMIC DNA]</scope>
    <source>
        <strain evidence="1 2">HX-2-15</strain>
    </source>
</reference>
<proteinExistence type="predicted"/>
<protein>
    <submittedName>
        <fullName evidence="1">Uncharacterized protein</fullName>
    </submittedName>
</protein>
<dbReference type="AlphaFoldDB" id="A0A4S8HXQ7"/>
<evidence type="ECO:0000313" key="1">
    <source>
        <dbReference type="EMBL" id="THU38022.1"/>
    </source>
</evidence>
<organism evidence="1 2">
    <name type="scientific">Niastella caeni</name>
    <dbReference type="NCBI Taxonomy" id="2569763"/>
    <lineage>
        <taxon>Bacteria</taxon>
        <taxon>Pseudomonadati</taxon>
        <taxon>Bacteroidota</taxon>
        <taxon>Chitinophagia</taxon>
        <taxon>Chitinophagales</taxon>
        <taxon>Chitinophagaceae</taxon>
        <taxon>Niastella</taxon>
    </lineage>
</organism>
<dbReference type="Proteomes" id="UP000306918">
    <property type="component" value="Unassembled WGS sequence"/>
</dbReference>
<dbReference type="OrthoDB" id="5726170at2"/>
<keyword evidence="2" id="KW-1185">Reference proteome</keyword>
<dbReference type="EMBL" id="STFF01000004">
    <property type="protein sequence ID" value="THU38022.1"/>
    <property type="molecule type" value="Genomic_DNA"/>
</dbReference>
<name>A0A4S8HXQ7_9BACT</name>
<comment type="caution">
    <text evidence="1">The sequence shown here is derived from an EMBL/GenBank/DDBJ whole genome shotgun (WGS) entry which is preliminary data.</text>
</comment>
<sequence length="67" mass="7670">MTVQALGTRWDCPPFFSQLVKGQTLDDQAFIPNTFTLNGNEKDDVFKVYSRAALITRVNLNYMIQIN</sequence>
<accession>A0A4S8HXQ7</accession>
<evidence type="ECO:0000313" key="2">
    <source>
        <dbReference type="Proteomes" id="UP000306918"/>
    </source>
</evidence>
<gene>
    <name evidence="1" type="ORF">FAM09_15155</name>
</gene>
<dbReference type="RefSeq" id="WP_136577978.1">
    <property type="nucleotide sequence ID" value="NZ_STFF01000004.1"/>
</dbReference>